<keyword evidence="4 7" id="KW-0812">Transmembrane</keyword>
<comment type="caution">
    <text evidence="8">The sequence shown here is derived from an EMBL/GenBank/DDBJ whole genome shotgun (WGS) entry which is preliminary data.</text>
</comment>
<evidence type="ECO:0000256" key="1">
    <source>
        <dbReference type="ARBA" id="ARBA00004141"/>
    </source>
</evidence>
<feature type="transmembrane region" description="Helical" evidence="7">
    <location>
        <begin position="279"/>
        <end position="304"/>
    </location>
</feature>
<evidence type="ECO:0000256" key="4">
    <source>
        <dbReference type="ARBA" id="ARBA00022692"/>
    </source>
</evidence>
<evidence type="ECO:0000256" key="6">
    <source>
        <dbReference type="ARBA" id="ARBA00023136"/>
    </source>
</evidence>
<evidence type="ECO:0000313" key="8">
    <source>
        <dbReference type="EMBL" id="MFC7395231.1"/>
    </source>
</evidence>
<dbReference type="RefSeq" id="WP_380969615.1">
    <property type="nucleotide sequence ID" value="NZ_JBHTCO010000043.1"/>
</dbReference>
<feature type="transmembrane region" description="Helical" evidence="7">
    <location>
        <begin position="316"/>
        <end position="337"/>
    </location>
</feature>
<keyword evidence="5 7" id="KW-1133">Transmembrane helix</keyword>
<gene>
    <name evidence="8" type="ORF">ACFQRG_20185</name>
</gene>
<feature type="transmembrane region" description="Helical" evidence="7">
    <location>
        <begin position="190"/>
        <end position="207"/>
    </location>
</feature>
<evidence type="ECO:0000256" key="2">
    <source>
        <dbReference type="ARBA" id="ARBA00008821"/>
    </source>
</evidence>
<name>A0ABW2Q0P5_9BACL</name>
<protein>
    <submittedName>
        <fullName evidence="8">Purine/pyrimidine permease</fullName>
    </submittedName>
</protein>
<feature type="transmembrane region" description="Helical" evidence="7">
    <location>
        <begin position="12"/>
        <end position="37"/>
    </location>
</feature>
<organism evidence="8 9">
    <name type="scientific">Scopulibacillus cellulosilyticus</name>
    <dbReference type="NCBI Taxonomy" id="2665665"/>
    <lineage>
        <taxon>Bacteria</taxon>
        <taxon>Bacillati</taxon>
        <taxon>Bacillota</taxon>
        <taxon>Bacilli</taxon>
        <taxon>Bacillales</taxon>
        <taxon>Sporolactobacillaceae</taxon>
        <taxon>Scopulibacillus</taxon>
    </lineage>
</organism>
<evidence type="ECO:0000256" key="3">
    <source>
        <dbReference type="ARBA" id="ARBA00022448"/>
    </source>
</evidence>
<reference evidence="9" key="1">
    <citation type="journal article" date="2019" name="Int. J. Syst. Evol. Microbiol.">
        <title>The Global Catalogue of Microorganisms (GCM) 10K type strain sequencing project: providing services to taxonomists for standard genome sequencing and annotation.</title>
        <authorList>
            <consortium name="The Broad Institute Genomics Platform"/>
            <consortium name="The Broad Institute Genome Sequencing Center for Infectious Disease"/>
            <person name="Wu L."/>
            <person name="Ma J."/>
        </authorList>
    </citation>
    <scope>NUCLEOTIDE SEQUENCE [LARGE SCALE GENOMIC DNA]</scope>
    <source>
        <strain evidence="9">CGMCC 1.16305</strain>
    </source>
</reference>
<dbReference type="Proteomes" id="UP001596505">
    <property type="component" value="Unassembled WGS sequence"/>
</dbReference>
<feature type="transmembrane region" description="Helical" evidence="7">
    <location>
        <begin position="127"/>
        <end position="152"/>
    </location>
</feature>
<feature type="transmembrane region" description="Helical" evidence="7">
    <location>
        <begin position="375"/>
        <end position="394"/>
    </location>
</feature>
<proteinExistence type="inferred from homology"/>
<keyword evidence="3" id="KW-0813">Transport</keyword>
<comment type="subcellular location">
    <subcellularLocation>
        <location evidence="1">Membrane</location>
        <topology evidence="1">Multi-pass membrane protein</topology>
    </subcellularLocation>
</comment>
<feature type="transmembrane region" description="Helical" evidence="7">
    <location>
        <begin position="100"/>
        <end position="121"/>
    </location>
</feature>
<dbReference type="EMBL" id="JBHTCO010000043">
    <property type="protein sequence ID" value="MFC7395231.1"/>
    <property type="molecule type" value="Genomic_DNA"/>
</dbReference>
<keyword evidence="9" id="KW-1185">Reference proteome</keyword>
<dbReference type="PANTHER" id="PTHR42810">
    <property type="entry name" value="PURINE PERMEASE C1399.01C-RELATED"/>
    <property type="match status" value="1"/>
</dbReference>
<sequence length="443" mass="48225">MIRDYSKSGLSVFQWLIFFFVNSVAIPIVVGGIFHLSATEVTHLMQRTFLVVGLSTFLQGWIGHRMPIMDGPAGTWLGVFVIMGNMAVHKGHSFSDTLQILEGGMIIAGLMLFILGITGMIKRILTLFTPLVTGVFLFLLSIQLSGVFLKGMMNVNDISGKPDVIAFIIAFGVFLIIVGLSFWGRGWLRTFSLLIGISAGWLVFYLVGKGSPSPVSKEWIRIPEIFAWGYPRLDSGMALSALILAFMLVSNLVSNISAMGNVLSDGETKKKDFNRASSFAGITQILCSLFSVVGIVPLNSSVGYVRMTGQRCLRPFLIASIFLTGIALIPAIINFLSLLPAPIANAAMLATFVQSVGVALLSITKERLDERRLTILGLTLLFGIGVMFLPPAVFQGLPSIIQYVCGNGLLVGTMIVIIMEQVWVKKKEKPVKHQTNQNSTNIS</sequence>
<keyword evidence="6 7" id="KW-0472">Membrane</keyword>
<dbReference type="Pfam" id="PF00860">
    <property type="entry name" value="Xan_ur_permease"/>
    <property type="match status" value="1"/>
</dbReference>
<feature type="transmembrane region" description="Helical" evidence="7">
    <location>
        <begin position="238"/>
        <end position="259"/>
    </location>
</feature>
<evidence type="ECO:0000256" key="7">
    <source>
        <dbReference type="SAM" id="Phobius"/>
    </source>
</evidence>
<accession>A0ABW2Q0P5</accession>
<evidence type="ECO:0000256" key="5">
    <source>
        <dbReference type="ARBA" id="ARBA00022989"/>
    </source>
</evidence>
<dbReference type="PANTHER" id="PTHR42810:SF1">
    <property type="entry name" value="PURINE PERMEASE YWDJ-RELATED"/>
    <property type="match status" value="1"/>
</dbReference>
<feature type="transmembrane region" description="Helical" evidence="7">
    <location>
        <begin position="44"/>
        <end position="62"/>
    </location>
</feature>
<comment type="similarity">
    <text evidence="2">Belongs to the nucleobase:cation symporter-2 (NCS2) (TC 2.A.40) family.</text>
</comment>
<evidence type="ECO:0000313" key="9">
    <source>
        <dbReference type="Proteomes" id="UP001596505"/>
    </source>
</evidence>
<feature type="transmembrane region" description="Helical" evidence="7">
    <location>
        <begin position="164"/>
        <end position="184"/>
    </location>
</feature>
<dbReference type="NCBIfam" id="NF037981">
    <property type="entry name" value="NCS2_1"/>
    <property type="match status" value="1"/>
</dbReference>
<dbReference type="InterPro" id="IPR006043">
    <property type="entry name" value="NCS2"/>
</dbReference>
<feature type="transmembrane region" description="Helical" evidence="7">
    <location>
        <begin position="400"/>
        <end position="419"/>
    </location>
</feature>